<organism evidence="8 9">
    <name type="scientific">Verticillium dahliae (strain VdLs.17 / ATCC MYA-4575 / FGSC 10137)</name>
    <name type="common">Verticillium wilt</name>
    <dbReference type="NCBI Taxonomy" id="498257"/>
    <lineage>
        <taxon>Eukaryota</taxon>
        <taxon>Fungi</taxon>
        <taxon>Dikarya</taxon>
        <taxon>Ascomycota</taxon>
        <taxon>Pezizomycotina</taxon>
        <taxon>Sordariomycetes</taxon>
        <taxon>Hypocreomycetidae</taxon>
        <taxon>Glomerellales</taxon>
        <taxon>Plectosphaerellaceae</taxon>
        <taxon>Verticillium</taxon>
    </lineage>
</organism>
<dbReference type="SMART" id="SM00248">
    <property type="entry name" value="ANK"/>
    <property type="match status" value="9"/>
</dbReference>
<dbReference type="RefSeq" id="XP_009648337.1">
    <property type="nucleotide sequence ID" value="XM_009650042.1"/>
</dbReference>
<dbReference type="AlphaFoldDB" id="G2WTN3"/>
<evidence type="ECO:0000256" key="3">
    <source>
        <dbReference type="ARBA" id="ARBA00022786"/>
    </source>
</evidence>
<dbReference type="SUPFAM" id="SSF56112">
    <property type="entry name" value="Protein kinase-like (PK-like)"/>
    <property type="match status" value="1"/>
</dbReference>
<keyword evidence="2" id="KW-0677">Repeat</keyword>
<dbReference type="PROSITE" id="PS50011">
    <property type="entry name" value="PROTEIN_KINASE_DOM"/>
    <property type="match status" value="1"/>
</dbReference>
<dbReference type="eggNOG" id="KOG4177">
    <property type="taxonomic scope" value="Eukaryota"/>
</dbReference>
<name>G2WTN3_VERDV</name>
<protein>
    <recommendedName>
        <fullName evidence="7">Protein kinase domain-containing protein</fullName>
    </recommendedName>
</protein>
<dbReference type="Gene3D" id="1.25.40.20">
    <property type="entry name" value="Ankyrin repeat-containing domain"/>
    <property type="match status" value="2"/>
</dbReference>
<sequence length="1270" mass="140612">MECNTLPDFEDVTLGGGSFEVRQVSTSSFPTGLATDLLKSRDFVVVKHPRATPNSHGQSTYHFADIATELQVLRHAPIKVHDNVIDFMGVMYHYTGDETQDGNRIVPALVLEYAAYGNLKEFQISGHANTFQDQIKVALDAASGIQALHRVGMIHGDVKPSNLLVCKNESRGFVVKLADFGFSLSVDDGRFVGHTQMYCAPESYDGNFERQYLKQLDVYSFGLTFLAILESGGTFYDNLPTQDLDINVRKMKTADLMCTTMPMRVLKGSRHEGRPLAIVCKILNTCLQKSPAARFQDMDRIILLLRLAQHVSVGENSHISFNDTTAAQAAEIIKVIGGDNRPGATQVPPALQQGYPQCLEYIQLAINGLPRQQPAQLMQAEAKTLRDQAARLAQMTLWMHGFMMNTQERPLGDMLRQIMEKRVIADLFEAVGTPENRSDVVDFDTCKALRFLSDLVGLLPEPYVAGWSDEFSEVEQLRSQYEAKEKLILSRYLDFIPDLAASYATIEKMPWIVQTEATRSLQEILALFSDARIKSSAAFNLAIAYTQGTGVEWDLETAKKYLFQAGMFGSEEAQTLYINIFASNGTNLALPEPAVWRSWLEASAEKGNRKALKALEHVSPFSIPRLRSSSQRRQLEETGLVLDKWTPPETPINKELLTTSGPQVLFWAITEDRPDAVALVIREIPACTETQTEPKGDFPLLTACRLGRTTIAKSLLDAQKSAGLADNFGVTPLHWLFRFPAAEMFDIAFALCEKGADLHAVAASLLPTQYDTQVNESTEPPSWTPLHWAIWSNSLAAVETLLTLGANPIFSKESKAGEARCQSPLDLACRLCHSTIIDRLVMEPSVVEELRTARSMIIDHPLKSRPLLYPLQGASRWTRLLSSGVGFVQEIHRTITSLVSHGAPTDAVLELGEFKVPAVFAVAEHQCFAEVMIAGLENGFAKEIDVFPQKDKRHNALLMAINHRDQAMVRALLTAGASTTVEDAHGLGPLERAAKESDDVFFVRSILETGVSADPPDVSRISAFETAVYTGNFNVARFLFDAGAARDRVNMSGRTLLGEMILMHTRNALERIKFLLSLPDREGQDGFIVKHSTSRPISALRFAVLQCKEADPTSQYADITDVMVAHLLEKYDSKNYFDSTDGEGHMSALTAAVGLGNHRVVKRLLEKGADPKIVDDKGRTAMSLVQYRYTYPETVGLLTERKVADLDSGTAERLCRRINQNTSELVGVLVSYGAFGDDMSTPEWYQGEKGYKCTHCVMEALRSKVGDSND</sequence>
<dbReference type="PANTHER" id="PTHR24173:SF74">
    <property type="entry name" value="ANKYRIN REPEAT DOMAIN-CONTAINING PROTEIN 16"/>
    <property type="match status" value="1"/>
</dbReference>
<evidence type="ECO:0000256" key="2">
    <source>
        <dbReference type="ARBA" id="ARBA00022737"/>
    </source>
</evidence>
<feature type="repeat" description="ANK" evidence="6">
    <location>
        <begin position="1144"/>
        <end position="1176"/>
    </location>
</feature>
<dbReference type="PANTHER" id="PTHR24173">
    <property type="entry name" value="ANKYRIN REPEAT CONTAINING"/>
    <property type="match status" value="1"/>
</dbReference>
<dbReference type="HOGENOM" id="CLU_002918_0_0_1"/>
<dbReference type="Pfam" id="PF00069">
    <property type="entry name" value="Pkinase"/>
    <property type="match status" value="1"/>
</dbReference>
<reference evidence="8 9" key="1">
    <citation type="submission" date="2008-03" db="EMBL/GenBank/DDBJ databases">
        <title>The Genome Sequence of Verticillium dahliae VdLs.17.</title>
        <authorList>
            <consortium name="The Broad Institute Genome Sequencing Platform"/>
            <person name="Ma L.-J.J."/>
            <person name="Klosterman S.J."/>
            <person name="Subbarao K."/>
            <person name="Dobinson K."/>
            <person name="Veronese P."/>
            <person name="Kang S."/>
            <person name="Gold S.E."/>
            <person name="Young S."/>
            <person name="Jaffe D."/>
            <person name="Gnerre S."/>
            <person name="Berlin A."/>
            <person name="Heiman D."/>
            <person name="Hepburn T."/>
            <person name="Sykes S."/>
            <person name="Alvarado L."/>
            <person name="Kodira C.D."/>
            <person name="Lander E."/>
            <person name="Galagan J."/>
            <person name="Nusbaum C."/>
            <person name="Birren B."/>
        </authorList>
    </citation>
    <scope>NUCLEOTIDE SEQUENCE [LARGE SCALE GENOMIC DNA]</scope>
    <source>
        <strain evidence="9">VdLs.17 / ATCC MYA-4575 / FGSC 10137</strain>
    </source>
</reference>
<evidence type="ECO:0000313" key="8">
    <source>
        <dbReference type="EMBL" id="EGY17474.1"/>
    </source>
</evidence>
<dbReference type="InterPro" id="IPR011009">
    <property type="entry name" value="Kinase-like_dom_sf"/>
</dbReference>
<dbReference type="Gene3D" id="1.10.510.10">
    <property type="entry name" value="Transferase(Phosphotransferase) domain 1"/>
    <property type="match status" value="1"/>
</dbReference>
<dbReference type="InterPro" id="IPR036770">
    <property type="entry name" value="Ankyrin_rpt-contain_sf"/>
</dbReference>
<feature type="repeat" description="ANK" evidence="6">
    <location>
        <begin position="781"/>
        <end position="813"/>
    </location>
</feature>
<comment type="similarity">
    <text evidence="5">Belongs to the fem-1 family.</text>
</comment>
<feature type="domain" description="Protein kinase" evidence="7">
    <location>
        <begin position="8"/>
        <end position="313"/>
    </location>
</feature>
<dbReference type="EMBL" id="DS572696">
    <property type="protein sequence ID" value="EGY17474.1"/>
    <property type="molecule type" value="Genomic_DNA"/>
</dbReference>
<accession>G2WTN3</accession>
<comment type="pathway">
    <text evidence="1">Protein modification; protein ubiquitination.</text>
</comment>
<dbReference type="InterPro" id="IPR002110">
    <property type="entry name" value="Ankyrin_rpt"/>
</dbReference>
<evidence type="ECO:0000256" key="6">
    <source>
        <dbReference type="PROSITE-ProRule" id="PRU00023"/>
    </source>
</evidence>
<dbReference type="InterPro" id="IPR000719">
    <property type="entry name" value="Prot_kinase_dom"/>
</dbReference>
<evidence type="ECO:0000313" key="9">
    <source>
        <dbReference type="Proteomes" id="UP000001611"/>
    </source>
</evidence>
<keyword evidence="3" id="KW-0833">Ubl conjugation pathway</keyword>
<gene>
    <name evidence="8" type="ORF">VDAG_01156</name>
</gene>
<keyword evidence="4 6" id="KW-0040">ANK repeat</keyword>
<dbReference type="SMART" id="SM00220">
    <property type="entry name" value="S_TKc"/>
    <property type="match status" value="1"/>
</dbReference>
<dbReference type="OrthoDB" id="4062651at2759"/>
<evidence type="ECO:0000256" key="5">
    <source>
        <dbReference type="ARBA" id="ARBA00038500"/>
    </source>
</evidence>
<evidence type="ECO:0000256" key="4">
    <source>
        <dbReference type="ARBA" id="ARBA00023043"/>
    </source>
</evidence>
<dbReference type="Pfam" id="PF00023">
    <property type="entry name" value="Ank"/>
    <property type="match status" value="2"/>
</dbReference>
<dbReference type="GO" id="GO:0004672">
    <property type="term" value="F:protein kinase activity"/>
    <property type="evidence" value="ECO:0007669"/>
    <property type="project" value="InterPro"/>
</dbReference>
<dbReference type="Gene3D" id="1.25.40.10">
    <property type="entry name" value="Tetratricopeptide repeat domain"/>
    <property type="match status" value="1"/>
</dbReference>
<dbReference type="SUPFAM" id="SSF48403">
    <property type="entry name" value="Ankyrin repeat"/>
    <property type="match status" value="2"/>
</dbReference>
<keyword evidence="9" id="KW-1185">Reference proteome</keyword>
<dbReference type="SUPFAM" id="SSF81901">
    <property type="entry name" value="HCP-like"/>
    <property type="match status" value="1"/>
</dbReference>
<evidence type="ECO:0000259" key="7">
    <source>
        <dbReference type="PROSITE" id="PS50011"/>
    </source>
</evidence>
<dbReference type="OMA" id="DINEFAM"/>
<dbReference type="GeneID" id="20702619"/>
<dbReference type="GO" id="GO:0005524">
    <property type="term" value="F:ATP binding"/>
    <property type="evidence" value="ECO:0007669"/>
    <property type="project" value="InterPro"/>
</dbReference>
<dbReference type="InterPro" id="IPR008271">
    <property type="entry name" value="Ser/Thr_kinase_AS"/>
</dbReference>
<dbReference type="PROSITE" id="PS50088">
    <property type="entry name" value="ANK_REPEAT"/>
    <property type="match status" value="2"/>
</dbReference>
<proteinExistence type="inferred from homology"/>
<dbReference type="CDD" id="cd00180">
    <property type="entry name" value="PKc"/>
    <property type="match status" value="1"/>
</dbReference>
<dbReference type="PROSITE" id="PS00108">
    <property type="entry name" value="PROTEIN_KINASE_ST"/>
    <property type="match status" value="1"/>
</dbReference>
<dbReference type="Pfam" id="PF12796">
    <property type="entry name" value="Ank_2"/>
    <property type="match status" value="1"/>
</dbReference>
<dbReference type="KEGG" id="vda:VDAG_01156"/>
<dbReference type="InParanoid" id="G2WTN3"/>
<evidence type="ECO:0000256" key="1">
    <source>
        <dbReference type="ARBA" id="ARBA00004906"/>
    </source>
</evidence>
<dbReference type="InterPro" id="IPR011990">
    <property type="entry name" value="TPR-like_helical_dom_sf"/>
</dbReference>
<dbReference type="Proteomes" id="UP000001611">
    <property type="component" value="Chromosome 1"/>
</dbReference>
<dbReference type="eggNOG" id="KOG0200">
    <property type="taxonomic scope" value="Eukaryota"/>
</dbReference>
<dbReference type="STRING" id="498257.G2WTN3"/>